<dbReference type="Proteomes" id="UP000284657">
    <property type="component" value="Unassembled WGS sequence"/>
</dbReference>
<organism evidence="7 8">
    <name type="scientific">Phytophthora kernoviae</name>
    <dbReference type="NCBI Taxonomy" id="325452"/>
    <lineage>
        <taxon>Eukaryota</taxon>
        <taxon>Sar</taxon>
        <taxon>Stramenopiles</taxon>
        <taxon>Oomycota</taxon>
        <taxon>Peronosporomycetes</taxon>
        <taxon>Peronosporales</taxon>
        <taxon>Peronosporaceae</taxon>
        <taxon>Phytophthora</taxon>
    </lineage>
</organism>
<feature type="domain" description="Protein kinase" evidence="6">
    <location>
        <begin position="62"/>
        <end position="330"/>
    </location>
</feature>
<dbReference type="AlphaFoldDB" id="A0A3R7JLY5"/>
<dbReference type="PROSITE" id="PS50011">
    <property type="entry name" value="PROTEIN_KINASE_DOM"/>
    <property type="match status" value="1"/>
</dbReference>
<dbReference type="FunFam" id="1.10.510.10:FF:000753">
    <property type="entry name" value="CAMK/CAMKL protein kinase"/>
    <property type="match status" value="1"/>
</dbReference>
<keyword evidence="2" id="KW-0808">Transferase</keyword>
<name>A0A3R7JLY5_9STRA</name>
<evidence type="ECO:0000259" key="6">
    <source>
        <dbReference type="PROSITE" id="PS50011"/>
    </source>
</evidence>
<evidence type="ECO:0000313" key="8">
    <source>
        <dbReference type="Proteomes" id="UP000284657"/>
    </source>
</evidence>
<reference evidence="7 8" key="1">
    <citation type="submission" date="2018-07" db="EMBL/GenBank/DDBJ databases">
        <title>Genome sequencing of oomycete isolates from Chile give support for New Zealand origin for Phytophthora kernoviae and make available the first Nothophytophthora sp. genome.</title>
        <authorList>
            <person name="Studholme D.J."/>
            <person name="Sanfuentes E."/>
            <person name="Panda P."/>
            <person name="Hill R."/>
            <person name="Sambles C."/>
            <person name="Grant M."/>
            <person name="Williams N.M."/>
            <person name="Mcdougal R.L."/>
        </authorList>
    </citation>
    <scope>NUCLEOTIDE SEQUENCE [LARGE SCALE GENOMIC DNA]</scope>
    <source>
        <strain evidence="7">Chile7</strain>
    </source>
</reference>
<dbReference type="InterPro" id="IPR000719">
    <property type="entry name" value="Prot_kinase_dom"/>
</dbReference>
<keyword evidence="4" id="KW-0418">Kinase</keyword>
<dbReference type="SUPFAM" id="SSF56112">
    <property type="entry name" value="Protein kinase-like (PK-like)"/>
    <property type="match status" value="1"/>
</dbReference>
<dbReference type="PANTHER" id="PTHR24345:SF91">
    <property type="entry name" value="SERINE_THREONINE-PROTEIN KINASE PLK4"/>
    <property type="match status" value="1"/>
</dbReference>
<protein>
    <recommendedName>
        <fullName evidence="6">Protein kinase domain-containing protein</fullName>
    </recommendedName>
</protein>
<dbReference type="Pfam" id="PF00069">
    <property type="entry name" value="Pkinase"/>
    <property type="match status" value="1"/>
</dbReference>
<dbReference type="GO" id="GO:0004674">
    <property type="term" value="F:protein serine/threonine kinase activity"/>
    <property type="evidence" value="ECO:0007669"/>
    <property type="project" value="UniProtKB-KW"/>
</dbReference>
<dbReference type="InterPro" id="IPR011009">
    <property type="entry name" value="Kinase-like_dom_sf"/>
</dbReference>
<keyword evidence="5" id="KW-0067">ATP-binding</keyword>
<keyword evidence="1" id="KW-0723">Serine/threonine-protein kinase</keyword>
<evidence type="ECO:0000256" key="4">
    <source>
        <dbReference type="ARBA" id="ARBA00022777"/>
    </source>
</evidence>
<accession>A0A3R7JLY5</accession>
<evidence type="ECO:0000256" key="1">
    <source>
        <dbReference type="ARBA" id="ARBA00022527"/>
    </source>
</evidence>
<gene>
    <name evidence="7" type="ORF">BBJ29_008636</name>
</gene>
<proteinExistence type="predicted"/>
<sequence>MMGSPFQLLPQVSPITELHDHTPVIVLFELLAGLQHVSSAGAWHTKSRGGGHFVIAMIRQRYRLKKKLANALYGTVCLCEDTYRNNEPVAIKQASLELVNRLLHTNRNADNPWRERRAIITLLELPPHPNVVNFREGFLHNESWFVVMEYCPEGDLLERVQRSSNRRLPEAEALHLFREIVRGLHFLHVNGIAHRDVSLENILLRDGVCKISDFGLTIDADRMCSGVVGKAYYMAPEVAEQDKYDPKSADMWSLGILLFVMLSGSPLVQRASGRDNDFSAFQQLGVHGVIETWKMTSFISVAVRDLMAALLQCDPTKRLTTAEMLANPLLQ</sequence>
<dbReference type="Gene3D" id="1.10.510.10">
    <property type="entry name" value="Transferase(Phosphotransferase) domain 1"/>
    <property type="match status" value="1"/>
</dbReference>
<keyword evidence="3" id="KW-0547">Nucleotide-binding</keyword>
<evidence type="ECO:0000256" key="2">
    <source>
        <dbReference type="ARBA" id="ARBA00022679"/>
    </source>
</evidence>
<dbReference type="PANTHER" id="PTHR24345">
    <property type="entry name" value="SERINE/THREONINE-PROTEIN KINASE PLK"/>
    <property type="match status" value="1"/>
</dbReference>
<dbReference type="EMBL" id="MBAD02000257">
    <property type="protein sequence ID" value="RLN70342.1"/>
    <property type="molecule type" value="Genomic_DNA"/>
</dbReference>
<evidence type="ECO:0000256" key="5">
    <source>
        <dbReference type="ARBA" id="ARBA00022840"/>
    </source>
</evidence>
<dbReference type="GO" id="GO:0005524">
    <property type="term" value="F:ATP binding"/>
    <property type="evidence" value="ECO:0007669"/>
    <property type="project" value="UniProtKB-KW"/>
</dbReference>
<evidence type="ECO:0000313" key="7">
    <source>
        <dbReference type="EMBL" id="RLN70342.1"/>
    </source>
</evidence>
<dbReference type="GO" id="GO:0005634">
    <property type="term" value="C:nucleus"/>
    <property type="evidence" value="ECO:0007669"/>
    <property type="project" value="TreeGrafter"/>
</dbReference>
<evidence type="ECO:0000256" key="3">
    <source>
        <dbReference type="ARBA" id="ARBA00022741"/>
    </source>
</evidence>
<comment type="caution">
    <text evidence="7">The sequence shown here is derived from an EMBL/GenBank/DDBJ whole genome shotgun (WGS) entry which is preliminary data.</text>
</comment>